<feature type="region of interest" description="Disordered" evidence="6">
    <location>
        <begin position="237"/>
        <end position="385"/>
    </location>
</feature>
<evidence type="ECO:0000313" key="8">
    <source>
        <dbReference type="EMBL" id="KZV48990.1"/>
    </source>
</evidence>
<dbReference type="InterPro" id="IPR027329">
    <property type="entry name" value="TPX2_C"/>
</dbReference>
<gene>
    <name evidence="8" type="ORF">F511_09586</name>
</gene>
<feature type="compositionally biased region" description="Low complexity" evidence="6">
    <location>
        <begin position="140"/>
        <end position="150"/>
    </location>
</feature>
<dbReference type="GO" id="GO:0008017">
    <property type="term" value="F:microtubule binding"/>
    <property type="evidence" value="ECO:0007669"/>
    <property type="project" value="InterPro"/>
</dbReference>
<evidence type="ECO:0000256" key="4">
    <source>
        <dbReference type="ARBA" id="ARBA00022701"/>
    </source>
</evidence>
<feature type="domain" description="TPX2 C-terminal" evidence="7">
    <location>
        <begin position="209"/>
        <end position="249"/>
    </location>
</feature>
<feature type="compositionally biased region" description="Low complexity" evidence="6">
    <location>
        <begin position="161"/>
        <end position="176"/>
    </location>
</feature>
<dbReference type="PANTHER" id="PTHR46372:SF2">
    <property type="entry name" value="PROTEIN WVD2-LIKE 3"/>
    <property type="match status" value="1"/>
</dbReference>
<evidence type="ECO:0000256" key="5">
    <source>
        <dbReference type="ARBA" id="ARBA00023212"/>
    </source>
</evidence>
<reference evidence="8 9" key="1">
    <citation type="journal article" date="2015" name="Proc. Natl. Acad. Sci. U.S.A.">
        <title>The resurrection genome of Boea hygrometrica: A blueprint for survival of dehydration.</title>
        <authorList>
            <person name="Xiao L."/>
            <person name="Yang G."/>
            <person name="Zhang L."/>
            <person name="Yang X."/>
            <person name="Zhao S."/>
            <person name="Ji Z."/>
            <person name="Zhou Q."/>
            <person name="Hu M."/>
            <person name="Wang Y."/>
            <person name="Chen M."/>
            <person name="Xu Y."/>
            <person name="Jin H."/>
            <person name="Xiao X."/>
            <person name="Hu G."/>
            <person name="Bao F."/>
            <person name="Hu Y."/>
            <person name="Wan P."/>
            <person name="Li L."/>
            <person name="Deng X."/>
            <person name="Kuang T."/>
            <person name="Xiang C."/>
            <person name="Zhu J.K."/>
            <person name="Oliver M.J."/>
            <person name="He Y."/>
        </authorList>
    </citation>
    <scope>NUCLEOTIDE SEQUENCE [LARGE SCALE GENOMIC DNA]</scope>
    <source>
        <strain evidence="9">cv. XS01</strain>
    </source>
</reference>
<name>A0A2Z7CPK4_9LAMI</name>
<organism evidence="8 9">
    <name type="scientific">Dorcoceras hygrometricum</name>
    <dbReference type="NCBI Taxonomy" id="472368"/>
    <lineage>
        <taxon>Eukaryota</taxon>
        <taxon>Viridiplantae</taxon>
        <taxon>Streptophyta</taxon>
        <taxon>Embryophyta</taxon>
        <taxon>Tracheophyta</taxon>
        <taxon>Spermatophyta</taxon>
        <taxon>Magnoliopsida</taxon>
        <taxon>eudicotyledons</taxon>
        <taxon>Gunneridae</taxon>
        <taxon>Pentapetalae</taxon>
        <taxon>asterids</taxon>
        <taxon>lamiids</taxon>
        <taxon>Lamiales</taxon>
        <taxon>Gesneriaceae</taxon>
        <taxon>Didymocarpoideae</taxon>
        <taxon>Trichosporeae</taxon>
        <taxon>Loxocarpinae</taxon>
        <taxon>Dorcoceras</taxon>
    </lineage>
</organism>
<dbReference type="GO" id="GO:0005874">
    <property type="term" value="C:microtubule"/>
    <property type="evidence" value="ECO:0007669"/>
    <property type="project" value="UniProtKB-KW"/>
</dbReference>
<keyword evidence="4" id="KW-0493">Microtubule</keyword>
<sequence>METESGAPTEDEKKVILQGEGSSLDLSNEVAISSEPNQEKQNGCITSAAEVEKLSTGSPNKIKDSDKNVLKTSKLAKKLLDPKRTAALGRNTKPGLSKSLSFPARGRHPDVMKRSIELHPVKTDASQNHRTGPKVESKLDSSSCSRSNSSEKVLSPKAAGRRTTLPSSSSLRHSTSAKYPSTNDTATKLASAVNATPRSQRTNIPIFRLEERAEKRKEENQEAEIKLLRKSLTFKATPMPSFYNEPPAKVELKKLPTTRPISPKLGRNKGIASMSSDTHENGGLHLSPRGDAKSQKVFLRNSEKGNAILKRSIKNSIAKAQSRESSTPRKEKLSETEKLEETQIRPCCTVASLGDPRQEGSEKTSMADLGSNLAIRISEEIPAEG</sequence>
<feature type="compositionally biased region" description="Basic and acidic residues" evidence="6">
    <location>
        <begin position="107"/>
        <end position="122"/>
    </location>
</feature>
<comment type="subcellular location">
    <subcellularLocation>
        <location evidence="1">Cytoplasm</location>
        <location evidence="1">Cytoskeleton</location>
    </subcellularLocation>
</comment>
<feature type="region of interest" description="Disordered" evidence="6">
    <location>
        <begin position="81"/>
        <end position="207"/>
    </location>
</feature>
<dbReference type="EMBL" id="KQ993790">
    <property type="protein sequence ID" value="KZV48990.1"/>
    <property type="molecule type" value="Genomic_DNA"/>
</dbReference>
<accession>A0A2Z7CPK4</accession>
<keyword evidence="3" id="KW-0963">Cytoplasm</keyword>
<dbReference type="PANTHER" id="PTHR46372">
    <property type="entry name" value="PROTEIN WVD2-LIKE 3"/>
    <property type="match status" value="1"/>
</dbReference>
<dbReference type="InterPro" id="IPR044806">
    <property type="entry name" value="WVD2/WDL1-4"/>
</dbReference>
<evidence type="ECO:0000256" key="3">
    <source>
        <dbReference type="ARBA" id="ARBA00022490"/>
    </source>
</evidence>
<evidence type="ECO:0000256" key="2">
    <source>
        <dbReference type="ARBA" id="ARBA00005885"/>
    </source>
</evidence>
<dbReference type="OrthoDB" id="1939285at2759"/>
<feature type="compositionally biased region" description="Polar residues" evidence="6">
    <location>
        <begin position="314"/>
        <end position="325"/>
    </location>
</feature>
<feature type="compositionally biased region" description="Polar residues" evidence="6">
    <location>
        <begin position="177"/>
        <end position="203"/>
    </location>
</feature>
<keyword evidence="9" id="KW-1185">Reference proteome</keyword>
<evidence type="ECO:0000256" key="6">
    <source>
        <dbReference type="SAM" id="MobiDB-lite"/>
    </source>
</evidence>
<dbReference type="Proteomes" id="UP000250235">
    <property type="component" value="Unassembled WGS sequence"/>
</dbReference>
<proteinExistence type="inferred from homology"/>
<feature type="region of interest" description="Disordered" evidence="6">
    <location>
        <begin position="1"/>
        <end position="24"/>
    </location>
</feature>
<feature type="compositionally biased region" description="Basic and acidic residues" evidence="6">
    <location>
        <begin position="326"/>
        <end position="343"/>
    </location>
</feature>
<protein>
    <recommendedName>
        <fullName evidence="7">TPX2 C-terminal domain-containing protein</fullName>
    </recommendedName>
</protein>
<comment type="similarity">
    <text evidence="2">Belongs to the TPX2 family.</text>
</comment>
<dbReference type="GO" id="GO:0000226">
    <property type="term" value="P:microtubule cytoskeleton organization"/>
    <property type="evidence" value="ECO:0007669"/>
    <property type="project" value="InterPro"/>
</dbReference>
<dbReference type="Pfam" id="PF06886">
    <property type="entry name" value="TPX2"/>
    <property type="match status" value="1"/>
</dbReference>
<evidence type="ECO:0000256" key="1">
    <source>
        <dbReference type="ARBA" id="ARBA00004245"/>
    </source>
</evidence>
<evidence type="ECO:0000259" key="7">
    <source>
        <dbReference type="Pfam" id="PF06886"/>
    </source>
</evidence>
<feature type="region of interest" description="Disordered" evidence="6">
    <location>
        <begin position="50"/>
        <end position="69"/>
    </location>
</feature>
<dbReference type="AlphaFoldDB" id="A0A2Z7CPK4"/>
<evidence type="ECO:0000313" key="9">
    <source>
        <dbReference type="Proteomes" id="UP000250235"/>
    </source>
</evidence>
<keyword evidence="5" id="KW-0206">Cytoskeleton</keyword>
<feature type="compositionally biased region" description="Basic and acidic residues" evidence="6">
    <location>
        <begin position="277"/>
        <end position="294"/>
    </location>
</feature>